<keyword evidence="1" id="KW-1133">Transmembrane helix</keyword>
<name>A0A562SSN0_9BACT</name>
<organism evidence="2 3">
    <name type="scientific">Lacibacter cauensis</name>
    <dbReference type="NCBI Taxonomy" id="510947"/>
    <lineage>
        <taxon>Bacteria</taxon>
        <taxon>Pseudomonadati</taxon>
        <taxon>Bacteroidota</taxon>
        <taxon>Chitinophagia</taxon>
        <taxon>Chitinophagales</taxon>
        <taxon>Chitinophagaceae</taxon>
        <taxon>Lacibacter</taxon>
    </lineage>
</organism>
<feature type="transmembrane region" description="Helical" evidence="1">
    <location>
        <begin position="39"/>
        <end position="60"/>
    </location>
</feature>
<protein>
    <submittedName>
        <fullName evidence="2">Uncharacterized protein</fullName>
    </submittedName>
</protein>
<sequence>MPVNSAIMKHKRLLIIFTTAAILLTIPFIGMQFTNEVNWSIADFALMGVMLFGTGALIELTLRMVKTTRNRLIVCAVLVILFLLTWAELAVGIFGSPFAGN</sequence>
<keyword evidence="1" id="KW-0812">Transmembrane</keyword>
<proteinExistence type="predicted"/>
<accession>A0A562SSN0</accession>
<feature type="transmembrane region" description="Helical" evidence="1">
    <location>
        <begin position="12"/>
        <end position="33"/>
    </location>
</feature>
<keyword evidence="1" id="KW-0472">Membrane</keyword>
<evidence type="ECO:0000256" key="1">
    <source>
        <dbReference type="SAM" id="Phobius"/>
    </source>
</evidence>
<dbReference type="AlphaFoldDB" id="A0A562SSN0"/>
<feature type="transmembrane region" description="Helical" evidence="1">
    <location>
        <begin position="72"/>
        <end position="95"/>
    </location>
</feature>
<dbReference type="EMBL" id="VLLE01000003">
    <property type="protein sequence ID" value="TWI83816.1"/>
    <property type="molecule type" value="Genomic_DNA"/>
</dbReference>
<comment type="caution">
    <text evidence="2">The sequence shown here is derived from an EMBL/GenBank/DDBJ whole genome shotgun (WGS) entry which is preliminary data.</text>
</comment>
<keyword evidence="3" id="KW-1185">Reference proteome</keyword>
<reference evidence="2 3" key="1">
    <citation type="journal article" date="2015" name="Stand. Genomic Sci.">
        <title>Genomic Encyclopedia of Bacterial and Archaeal Type Strains, Phase III: the genomes of soil and plant-associated and newly described type strains.</title>
        <authorList>
            <person name="Whitman W.B."/>
            <person name="Woyke T."/>
            <person name="Klenk H.P."/>
            <person name="Zhou Y."/>
            <person name="Lilburn T.G."/>
            <person name="Beck B.J."/>
            <person name="De Vos P."/>
            <person name="Vandamme P."/>
            <person name="Eisen J.A."/>
            <person name="Garrity G."/>
            <person name="Hugenholtz P."/>
            <person name="Kyrpides N.C."/>
        </authorList>
    </citation>
    <scope>NUCLEOTIDE SEQUENCE [LARGE SCALE GENOMIC DNA]</scope>
    <source>
        <strain evidence="2 3">CGMCC 1.7271</strain>
    </source>
</reference>
<gene>
    <name evidence="2" type="ORF">IQ13_1934</name>
</gene>
<dbReference type="Proteomes" id="UP000316167">
    <property type="component" value="Unassembled WGS sequence"/>
</dbReference>
<evidence type="ECO:0000313" key="2">
    <source>
        <dbReference type="EMBL" id="TWI83816.1"/>
    </source>
</evidence>
<evidence type="ECO:0000313" key="3">
    <source>
        <dbReference type="Proteomes" id="UP000316167"/>
    </source>
</evidence>